<dbReference type="Pfam" id="PF20964">
    <property type="entry name" value="DnaX_C"/>
    <property type="match status" value="1"/>
</dbReference>
<dbReference type="InterPro" id="IPR045085">
    <property type="entry name" value="HLD_clamp_pol_III_gamma_tau"/>
</dbReference>
<dbReference type="Gene3D" id="1.10.8.60">
    <property type="match status" value="1"/>
</dbReference>
<comment type="catalytic activity">
    <reaction evidence="11">
        <text>DNA(n) + a 2'-deoxyribonucleoside 5'-triphosphate = DNA(n+1) + diphosphate</text>
        <dbReference type="Rhea" id="RHEA:22508"/>
        <dbReference type="Rhea" id="RHEA-COMP:17339"/>
        <dbReference type="Rhea" id="RHEA-COMP:17340"/>
        <dbReference type="ChEBI" id="CHEBI:33019"/>
        <dbReference type="ChEBI" id="CHEBI:61560"/>
        <dbReference type="ChEBI" id="CHEBI:173112"/>
        <dbReference type="EC" id="2.7.7.7"/>
    </reaction>
</comment>
<dbReference type="SUPFAM" id="SSF48019">
    <property type="entry name" value="post-AAA+ oligomerization domain-like"/>
    <property type="match status" value="1"/>
</dbReference>
<protein>
    <recommendedName>
        <fullName evidence="2">DNA-directed DNA polymerase</fullName>
        <ecNumber evidence="2">2.7.7.7</ecNumber>
    </recommendedName>
</protein>
<dbReference type="InterPro" id="IPR003593">
    <property type="entry name" value="AAA+_ATPase"/>
</dbReference>
<keyword evidence="3" id="KW-0808">Transferase</keyword>
<accession>A0A1M4V3Q8</accession>
<sequence length="507" mass="56971">MEYVALYRKYRPKRFEDMIGQENVVSILKNQITMDKIAHAYLFSGTRGTGKTSAAKIFARAVNCPESETGEPCNNCKTCADLETSSVMDIIEIDAASNRGVDEIRDLRDKVKYMPAVGRYKVYIIDEVHMLTMEAFNALLKTLEEPPAHAIFILATTEPNKLPATILSRCQRFNFRRLTSEEIIGRMAYICKDTQIEIEDAALKLIARNADGAMRDALSILDQCMSISKDDLIEYEEVKSILGITDNEIVYSMIEAVLDRDVKRALDNLDNAYNAGKEMVQLIHQLISGFRDVLIYGITKNTNMLIEIKDESSGLLAGSSMETMERISSIIDVLTDRENKLKFTALPKILMEVTLVRLCTMEESTIKASSTQVEKPARQAPVAREQEAGYVRKDPQAHEKISDGPKPGKDADFASVVKYISKDKKVLGMSLGVGKAKADGDKIIIRYNQGDEFHSQKVEEEKAYIESTAKKILGRDVKISIQVKTRDDYLVNKLPLDLFGEDKVEFK</sequence>
<dbReference type="EMBL" id="FQTU01000004">
    <property type="protein sequence ID" value="SHE63616.1"/>
    <property type="molecule type" value="Genomic_DNA"/>
</dbReference>
<evidence type="ECO:0000256" key="5">
    <source>
        <dbReference type="ARBA" id="ARBA00022705"/>
    </source>
</evidence>
<keyword evidence="10" id="KW-0239">DNA-directed DNA polymerase</keyword>
<feature type="domain" description="AAA+ ATPase" evidence="13">
    <location>
        <begin position="37"/>
        <end position="179"/>
    </location>
</feature>
<evidence type="ECO:0000256" key="3">
    <source>
        <dbReference type="ARBA" id="ARBA00022679"/>
    </source>
</evidence>
<dbReference type="PANTHER" id="PTHR11669">
    <property type="entry name" value="REPLICATION FACTOR C / DNA POLYMERASE III GAMMA-TAU SUBUNIT"/>
    <property type="match status" value="1"/>
</dbReference>
<dbReference type="CDD" id="cd18137">
    <property type="entry name" value="HLD_clamp_pol_III_gamma_tau"/>
    <property type="match status" value="1"/>
</dbReference>
<feature type="compositionally biased region" description="Basic and acidic residues" evidence="12">
    <location>
        <begin position="384"/>
        <end position="409"/>
    </location>
</feature>
<proteinExistence type="inferred from homology"/>
<dbReference type="NCBIfam" id="NF004046">
    <property type="entry name" value="PRK05563.1"/>
    <property type="match status" value="1"/>
</dbReference>
<dbReference type="GO" id="GO:0009360">
    <property type="term" value="C:DNA polymerase III complex"/>
    <property type="evidence" value="ECO:0007669"/>
    <property type="project" value="InterPro"/>
</dbReference>
<evidence type="ECO:0000256" key="2">
    <source>
        <dbReference type="ARBA" id="ARBA00012417"/>
    </source>
</evidence>
<dbReference type="Pfam" id="PF22608">
    <property type="entry name" value="DNAX_ATPase_lid"/>
    <property type="match status" value="1"/>
</dbReference>
<evidence type="ECO:0000256" key="10">
    <source>
        <dbReference type="ARBA" id="ARBA00022932"/>
    </source>
</evidence>
<dbReference type="CDD" id="cd00009">
    <property type="entry name" value="AAA"/>
    <property type="match status" value="1"/>
</dbReference>
<dbReference type="InterPro" id="IPR027417">
    <property type="entry name" value="P-loop_NTPase"/>
</dbReference>
<gene>
    <name evidence="14" type="ORF">SAMN02746064_00908</name>
</gene>
<evidence type="ECO:0000256" key="9">
    <source>
        <dbReference type="ARBA" id="ARBA00022840"/>
    </source>
</evidence>
<keyword evidence="7" id="KW-0547">Nucleotide-binding</keyword>
<organism evidence="14 15">
    <name type="scientific">Alkalibacter saccharofermentans DSM 14828</name>
    <dbReference type="NCBI Taxonomy" id="1120975"/>
    <lineage>
        <taxon>Bacteria</taxon>
        <taxon>Bacillati</taxon>
        <taxon>Bacillota</taxon>
        <taxon>Clostridia</taxon>
        <taxon>Eubacteriales</taxon>
        <taxon>Eubacteriaceae</taxon>
        <taxon>Alkalibacter</taxon>
    </lineage>
</organism>
<keyword evidence="4" id="KW-0548">Nucleotidyltransferase</keyword>
<dbReference type="AlphaFoldDB" id="A0A1M4V3Q8"/>
<dbReference type="PANTHER" id="PTHR11669:SF0">
    <property type="entry name" value="PROTEIN STICHEL-LIKE 2"/>
    <property type="match status" value="1"/>
</dbReference>
<dbReference type="EC" id="2.7.7.7" evidence="2"/>
<name>A0A1M4V3Q8_9FIRM</name>
<keyword evidence="8" id="KW-0862">Zinc</keyword>
<dbReference type="Gene3D" id="1.20.272.10">
    <property type="match status" value="1"/>
</dbReference>
<dbReference type="Proteomes" id="UP000184251">
    <property type="component" value="Unassembled WGS sequence"/>
</dbReference>
<evidence type="ECO:0000256" key="8">
    <source>
        <dbReference type="ARBA" id="ARBA00022833"/>
    </source>
</evidence>
<evidence type="ECO:0000256" key="4">
    <source>
        <dbReference type="ARBA" id="ARBA00022695"/>
    </source>
</evidence>
<keyword evidence="5" id="KW-0235">DNA replication</keyword>
<evidence type="ECO:0000256" key="7">
    <source>
        <dbReference type="ARBA" id="ARBA00022741"/>
    </source>
</evidence>
<dbReference type="InterPro" id="IPR050238">
    <property type="entry name" value="DNA_Rep/Repair_Clamp_Loader"/>
</dbReference>
<dbReference type="InterPro" id="IPR048448">
    <property type="entry name" value="DnaX-like_C"/>
</dbReference>
<dbReference type="InterPro" id="IPR008921">
    <property type="entry name" value="DNA_pol3_clamp-load_cplx_C"/>
</dbReference>
<dbReference type="STRING" id="1120975.SAMN02746064_00908"/>
<dbReference type="Gene3D" id="3.40.50.300">
    <property type="entry name" value="P-loop containing nucleotide triphosphate hydrolases"/>
    <property type="match status" value="1"/>
</dbReference>
<evidence type="ECO:0000256" key="12">
    <source>
        <dbReference type="SAM" id="MobiDB-lite"/>
    </source>
</evidence>
<dbReference type="GO" id="GO:0046872">
    <property type="term" value="F:metal ion binding"/>
    <property type="evidence" value="ECO:0007669"/>
    <property type="project" value="UniProtKB-KW"/>
</dbReference>
<dbReference type="GO" id="GO:0003677">
    <property type="term" value="F:DNA binding"/>
    <property type="evidence" value="ECO:0007669"/>
    <property type="project" value="InterPro"/>
</dbReference>
<dbReference type="InterPro" id="IPR012763">
    <property type="entry name" value="DNA_pol_III_sug/sutau_N"/>
</dbReference>
<keyword evidence="6" id="KW-0479">Metal-binding</keyword>
<dbReference type="GO" id="GO:0003887">
    <property type="term" value="F:DNA-directed DNA polymerase activity"/>
    <property type="evidence" value="ECO:0007669"/>
    <property type="project" value="UniProtKB-KW"/>
</dbReference>
<dbReference type="GO" id="GO:0005524">
    <property type="term" value="F:ATP binding"/>
    <property type="evidence" value="ECO:0007669"/>
    <property type="project" value="UniProtKB-KW"/>
</dbReference>
<dbReference type="SMART" id="SM00382">
    <property type="entry name" value="AAA"/>
    <property type="match status" value="1"/>
</dbReference>
<dbReference type="FunFam" id="3.40.50.300:FF:000014">
    <property type="entry name" value="DNA polymerase III subunit gamma/tau"/>
    <property type="match status" value="1"/>
</dbReference>
<feature type="region of interest" description="Disordered" evidence="12">
    <location>
        <begin position="370"/>
        <end position="409"/>
    </location>
</feature>
<evidence type="ECO:0000313" key="15">
    <source>
        <dbReference type="Proteomes" id="UP000184251"/>
    </source>
</evidence>
<keyword evidence="9" id="KW-0067">ATP-binding</keyword>
<dbReference type="RefSeq" id="WP_073269891.1">
    <property type="nucleotide sequence ID" value="NZ_FQTU01000004.1"/>
</dbReference>
<evidence type="ECO:0000256" key="11">
    <source>
        <dbReference type="ARBA" id="ARBA00049244"/>
    </source>
</evidence>
<dbReference type="Pfam" id="PF13177">
    <property type="entry name" value="DNA_pol3_delta2"/>
    <property type="match status" value="1"/>
</dbReference>
<dbReference type="SUPFAM" id="SSF52540">
    <property type="entry name" value="P-loop containing nucleoside triphosphate hydrolases"/>
    <property type="match status" value="1"/>
</dbReference>
<comment type="similarity">
    <text evidence="1">Belongs to the DnaX/STICHEL family.</text>
</comment>
<dbReference type="Pfam" id="PF12169">
    <property type="entry name" value="DNA_pol3_gamma3"/>
    <property type="match status" value="1"/>
</dbReference>
<dbReference type="GO" id="GO:0006261">
    <property type="term" value="P:DNA-templated DNA replication"/>
    <property type="evidence" value="ECO:0007669"/>
    <property type="project" value="TreeGrafter"/>
</dbReference>
<dbReference type="FunFam" id="1.10.8.60:FF:000013">
    <property type="entry name" value="DNA polymerase III subunit gamma/tau"/>
    <property type="match status" value="1"/>
</dbReference>
<dbReference type="NCBIfam" id="TIGR02397">
    <property type="entry name" value="dnaX_nterm"/>
    <property type="match status" value="1"/>
</dbReference>
<evidence type="ECO:0000259" key="13">
    <source>
        <dbReference type="SMART" id="SM00382"/>
    </source>
</evidence>
<keyword evidence="15" id="KW-1185">Reference proteome</keyword>
<evidence type="ECO:0000313" key="14">
    <source>
        <dbReference type="EMBL" id="SHE63616.1"/>
    </source>
</evidence>
<evidence type="ECO:0000256" key="1">
    <source>
        <dbReference type="ARBA" id="ARBA00006360"/>
    </source>
</evidence>
<reference evidence="14 15" key="1">
    <citation type="submission" date="2016-11" db="EMBL/GenBank/DDBJ databases">
        <authorList>
            <person name="Jaros S."/>
            <person name="Januszkiewicz K."/>
            <person name="Wedrychowicz H."/>
        </authorList>
    </citation>
    <scope>NUCLEOTIDE SEQUENCE [LARGE SCALE GENOMIC DNA]</scope>
    <source>
        <strain evidence="14 15">DSM 14828</strain>
    </source>
</reference>
<evidence type="ECO:0000256" key="6">
    <source>
        <dbReference type="ARBA" id="ARBA00022723"/>
    </source>
</evidence>
<dbReference type="OrthoDB" id="9810148at2"/>
<dbReference type="InterPro" id="IPR022754">
    <property type="entry name" value="DNA_pol_III_gamma-3"/>
</dbReference>